<dbReference type="InterPro" id="IPR036396">
    <property type="entry name" value="Cyt_P450_sf"/>
</dbReference>
<dbReference type="RefSeq" id="WP_344733419.1">
    <property type="nucleotide sequence ID" value="NZ_BAAAZH010000014.1"/>
</dbReference>
<comment type="caution">
    <text evidence="3">The sequence shown here is derived from an EMBL/GenBank/DDBJ whole genome shotgun (WGS) entry which is preliminary data.</text>
</comment>
<gene>
    <name evidence="3" type="ORF">GCM10022215_21960</name>
</gene>
<dbReference type="CDD" id="cd11033">
    <property type="entry name" value="CYP142-like"/>
    <property type="match status" value="1"/>
</dbReference>
<dbReference type="EMBL" id="BAAAZH010000014">
    <property type="protein sequence ID" value="GAA4119424.1"/>
    <property type="molecule type" value="Genomic_DNA"/>
</dbReference>
<accession>A0ABP7XLD5</accession>
<dbReference type="Gene3D" id="1.10.630.10">
    <property type="entry name" value="Cytochrome P450"/>
    <property type="match status" value="1"/>
</dbReference>
<keyword evidence="4" id="KW-1185">Reference proteome</keyword>
<protein>
    <submittedName>
        <fullName evidence="3">Cytochrome P450</fullName>
    </submittedName>
</protein>
<comment type="similarity">
    <text evidence="1">Belongs to the cytochrome P450 family.</text>
</comment>
<dbReference type="Proteomes" id="UP001501495">
    <property type="component" value="Unassembled WGS sequence"/>
</dbReference>
<dbReference type="InterPro" id="IPR002397">
    <property type="entry name" value="Cyt_P450_B"/>
</dbReference>
<dbReference type="PRINTS" id="PR00359">
    <property type="entry name" value="BP450"/>
</dbReference>
<evidence type="ECO:0000313" key="3">
    <source>
        <dbReference type="EMBL" id="GAA4119424.1"/>
    </source>
</evidence>
<dbReference type="SUPFAM" id="SSF48264">
    <property type="entry name" value="Cytochrome P450"/>
    <property type="match status" value="1"/>
</dbReference>
<dbReference type="Pfam" id="PF00067">
    <property type="entry name" value="p450"/>
    <property type="match status" value="1"/>
</dbReference>
<evidence type="ECO:0000256" key="2">
    <source>
        <dbReference type="SAM" id="MobiDB-lite"/>
    </source>
</evidence>
<dbReference type="InterPro" id="IPR001128">
    <property type="entry name" value="Cyt_P450"/>
</dbReference>
<evidence type="ECO:0000313" key="4">
    <source>
        <dbReference type="Proteomes" id="UP001501495"/>
    </source>
</evidence>
<organism evidence="3 4">
    <name type="scientific">Nocardioides fonticola</name>
    <dbReference type="NCBI Taxonomy" id="450363"/>
    <lineage>
        <taxon>Bacteria</taxon>
        <taxon>Bacillati</taxon>
        <taxon>Actinomycetota</taxon>
        <taxon>Actinomycetes</taxon>
        <taxon>Propionibacteriales</taxon>
        <taxon>Nocardioidaceae</taxon>
        <taxon>Nocardioides</taxon>
    </lineage>
</organism>
<reference evidence="4" key="1">
    <citation type="journal article" date="2019" name="Int. J. Syst. Evol. Microbiol.">
        <title>The Global Catalogue of Microorganisms (GCM) 10K type strain sequencing project: providing services to taxonomists for standard genome sequencing and annotation.</title>
        <authorList>
            <consortium name="The Broad Institute Genomics Platform"/>
            <consortium name="The Broad Institute Genome Sequencing Center for Infectious Disease"/>
            <person name="Wu L."/>
            <person name="Ma J."/>
        </authorList>
    </citation>
    <scope>NUCLEOTIDE SEQUENCE [LARGE SCALE GENOMIC DNA]</scope>
    <source>
        <strain evidence="4">JCM 16703</strain>
    </source>
</reference>
<proteinExistence type="inferred from homology"/>
<dbReference type="PANTHER" id="PTHR46696:SF4">
    <property type="entry name" value="BIOTIN BIOSYNTHESIS CYTOCHROME P450"/>
    <property type="match status" value="1"/>
</dbReference>
<evidence type="ECO:0000256" key="1">
    <source>
        <dbReference type="ARBA" id="ARBA00010617"/>
    </source>
</evidence>
<dbReference type="PANTHER" id="PTHR46696">
    <property type="entry name" value="P450, PUTATIVE (EUROFUNG)-RELATED"/>
    <property type="match status" value="1"/>
</dbReference>
<feature type="region of interest" description="Disordered" evidence="2">
    <location>
        <begin position="1"/>
        <end position="21"/>
    </location>
</feature>
<sequence>MHPGTDAAIRPAHPAAERATARPFHDLEVTSRAFWSLPFDERERVFARLREEAPVSWQPMMDGAIMGSELPGMWVVTRHEHIAQVSQEPETYCSGQGVQFEDVPEDLLEASHSFLAMDNPRHRQLRRLVSAAFTRRQVERIGVQIRQQATAIVDGLLEAGGGDFVRLVSQRMPTWTVYEMMGLDPALREEAAHLADEMVGFNDPDVCGDREAGDVLNGALVGLLSMGLEFADLRRREPADDLMTNLVQAEVDGERLTDDEIAAFFVLMSVAGNDTTRNTISLAAHALQQHPDQRDWLLGDLEGRLPGAVEEFIRWASPVMTFRRTATRDTVLAGQPISAGDWVGVVYASGNRDERVFDEPHRFDLGRTHNPHQGFGGGGPHFCLGHFVARQQLRDVFRELLTRAPSLHLGEPTYLAGNFVRAVTALPCEIR</sequence>
<name>A0ABP7XLD5_9ACTN</name>